<keyword evidence="8" id="KW-1185">Reference proteome</keyword>
<dbReference type="SMART" id="SM00066">
    <property type="entry name" value="GAL4"/>
    <property type="match status" value="1"/>
</dbReference>
<dbReference type="Proteomes" id="UP000019478">
    <property type="component" value="Unassembled WGS sequence"/>
</dbReference>
<keyword evidence="2" id="KW-0238">DNA-binding</keyword>
<evidence type="ECO:0000256" key="4">
    <source>
        <dbReference type="ARBA" id="ARBA00023242"/>
    </source>
</evidence>
<feature type="compositionally biased region" description="Low complexity" evidence="5">
    <location>
        <begin position="77"/>
        <end position="95"/>
    </location>
</feature>
<evidence type="ECO:0000256" key="3">
    <source>
        <dbReference type="ARBA" id="ARBA00023163"/>
    </source>
</evidence>
<evidence type="ECO:0000256" key="5">
    <source>
        <dbReference type="SAM" id="MobiDB-lite"/>
    </source>
</evidence>
<dbReference type="RefSeq" id="XP_007729565.1">
    <property type="nucleotide sequence ID" value="XM_007731375.1"/>
</dbReference>
<dbReference type="SUPFAM" id="SSF57701">
    <property type="entry name" value="Zn2/Cys6 DNA-binding domain"/>
    <property type="match status" value="1"/>
</dbReference>
<dbReference type="CDD" id="cd00067">
    <property type="entry name" value="GAL4"/>
    <property type="match status" value="1"/>
</dbReference>
<feature type="region of interest" description="Disordered" evidence="5">
    <location>
        <begin position="61"/>
        <end position="100"/>
    </location>
</feature>
<dbReference type="OrthoDB" id="4491390at2759"/>
<dbReference type="GO" id="GO:0000981">
    <property type="term" value="F:DNA-binding transcription factor activity, RNA polymerase II-specific"/>
    <property type="evidence" value="ECO:0007669"/>
    <property type="project" value="InterPro"/>
</dbReference>
<dbReference type="Gene3D" id="4.10.240.10">
    <property type="entry name" value="Zn(2)-C6 fungal-type DNA-binding domain"/>
    <property type="match status" value="1"/>
</dbReference>
<sequence length="451" mass="51246">MASETFRLKGKPRGVRRDRDCLTCKRRQVKCDLNRPGCEICKDAGLKCQGYRVTVKWVDDGKQQRGAPRPSKRSRRTTTTTTTTTTITASSDTTSPRSSVDDVDIQSINWTTDISSALQYFAAKLDLGRCQSALSPTSAPSPNTDDMSDIWKFAWKRTASHVGRPDKNVNDDDDPQFLHLAALSALSRMVRAGHIFAIFGITTFAFLDVREGPFGDWGRHLQGARALLNIHCGNLAEFTQVCDSTPGLQQAVSLLNWYDVMGSVVHQDRQLVFDAFHREYMDDSLFELTGCERETFQLYINVVHRREPHSFDMEKLYHLTVIQLLKLQTQHDDQDSSQQSLIRDAWRLGAVLACVGRSAFSSECLLIVTMVIDKLCTIISTIRQNNEAYLHLALPVYLIGVHGTKDKHQAQVKLYWSFFNCRKVPEYPHAQELCDHEREREKNRRSKEALS</sequence>
<keyword evidence="3" id="KW-0804">Transcription</keyword>
<dbReference type="PROSITE" id="PS50048">
    <property type="entry name" value="ZN2_CY6_FUNGAL_2"/>
    <property type="match status" value="1"/>
</dbReference>
<dbReference type="PANTHER" id="PTHR37534:SF51">
    <property type="entry name" value="ACRIFLAVINE SENSITIVITY CONTROL PROTEIN ACR-2"/>
    <property type="match status" value="1"/>
</dbReference>
<accession>W9YSM5</accession>
<reference evidence="7 8" key="1">
    <citation type="submission" date="2013-03" db="EMBL/GenBank/DDBJ databases">
        <title>The Genome Sequence of Capronia epimyces CBS 606.96.</title>
        <authorList>
            <consortium name="The Broad Institute Genomics Platform"/>
            <person name="Cuomo C."/>
            <person name="de Hoog S."/>
            <person name="Gorbushina A."/>
            <person name="Walker B."/>
            <person name="Young S.K."/>
            <person name="Zeng Q."/>
            <person name="Gargeya S."/>
            <person name="Fitzgerald M."/>
            <person name="Haas B."/>
            <person name="Abouelleil A."/>
            <person name="Allen A.W."/>
            <person name="Alvarado L."/>
            <person name="Arachchi H.M."/>
            <person name="Berlin A.M."/>
            <person name="Chapman S.B."/>
            <person name="Gainer-Dewar J."/>
            <person name="Goldberg J."/>
            <person name="Griggs A."/>
            <person name="Gujja S."/>
            <person name="Hansen M."/>
            <person name="Howarth C."/>
            <person name="Imamovic A."/>
            <person name="Ireland A."/>
            <person name="Larimer J."/>
            <person name="McCowan C."/>
            <person name="Murphy C."/>
            <person name="Pearson M."/>
            <person name="Poon T.W."/>
            <person name="Priest M."/>
            <person name="Roberts A."/>
            <person name="Saif S."/>
            <person name="Shea T."/>
            <person name="Sisk P."/>
            <person name="Sykes S."/>
            <person name="Wortman J."/>
            <person name="Nusbaum C."/>
            <person name="Birren B."/>
        </authorList>
    </citation>
    <scope>NUCLEOTIDE SEQUENCE [LARGE SCALE GENOMIC DNA]</scope>
    <source>
        <strain evidence="7 8">CBS 606.96</strain>
    </source>
</reference>
<dbReference type="InterPro" id="IPR036864">
    <property type="entry name" value="Zn2-C6_fun-type_DNA-bd_sf"/>
</dbReference>
<dbReference type="AlphaFoldDB" id="W9YSM5"/>
<evidence type="ECO:0000313" key="8">
    <source>
        <dbReference type="Proteomes" id="UP000019478"/>
    </source>
</evidence>
<dbReference type="GO" id="GO:0045944">
    <property type="term" value="P:positive regulation of transcription by RNA polymerase II"/>
    <property type="evidence" value="ECO:0007669"/>
    <property type="project" value="TreeGrafter"/>
</dbReference>
<gene>
    <name evidence="7" type="ORF">A1O3_01227</name>
</gene>
<dbReference type="InterPro" id="IPR001138">
    <property type="entry name" value="Zn2Cys6_DnaBD"/>
</dbReference>
<dbReference type="GO" id="GO:0000976">
    <property type="term" value="F:transcription cis-regulatory region binding"/>
    <property type="evidence" value="ECO:0007669"/>
    <property type="project" value="TreeGrafter"/>
</dbReference>
<evidence type="ECO:0000256" key="2">
    <source>
        <dbReference type="ARBA" id="ARBA00023125"/>
    </source>
</evidence>
<dbReference type="GO" id="GO:0008270">
    <property type="term" value="F:zinc ion binding"/>
    <property type="evidence" value="ECO:0007669"/>
    <property type="project" value="InterPro"/>
</dbReference>
<feature type="domain" description="Zn(2)-C6 fungal-type" evidence="6">
    <location>
        <begin position="20"/>
        <end position="48"/>
    </location>
</feature>
<dbReference type="Pfam" id="PF00172">
    <property type="entry name" value="Zn_clus"/>
    <property type="match status" value="1"/>
</dbReference>
<name>W9YSM5_9EURO</name>
<comment type="caution">
    <text evidence="7">The sequence shown here is derived from an EMBL/GenBank/DDBJ whole genome shotgun (WGS) entry which is preliminary data.</text>
</comment>
<protein>
    <recommendedName>
        <fullName evidence="6">Zn(2)-C6 fungal-type domain-containing protein</fullName>
    </recommendedName>
</protein>
<proteinExistence type="predicted"/>
<keyword evidence="1" id="KW-0805">Transcription regulation</keyword>
<dbReference type="HOGENOM" id="CLU_031213_0_0_1"/>
<evidence type="ECO:0000259" key="6">
    <source>
        <dbReference type="PROSITE" id="PS50048"/>
    </source>
</evidence>
<evidence type="ECO:0000256" key="1">
    <source>
        <dbReference type="ARBA" id="ARBA00023015"/>
    </source>
</evidence>
<dbReference type="GeneID" id="19165365"/>
<dbReference type="eggNOG" id="ENOG502SH68">
    <property type="taxonomic scope" value="Eukaryota"/>
</dbReference>
<keyword evidence="4" id="KW-0539">Nucleus</keyword>
<evidence type="ECO:0000313" key="7">
    <source>
        <dbReference type="EMBL" id="EXJ92675.1"/>
    </source>
</evidence>
<organism evidence="7 8">
    <name type="scientific">Capronia epimyces CBS 606.96</name>
    <dbReference type="NCBI Taxonomy" id="1182542"/>
    <lineage>
        <taxon>Eukaryota</taxon>
        <taxon>Fungi</taxon>
        <taxon>Dikarya</taxon>
        <taxon>Ascomycota</taxon>
        <taxon>Pezizomycotina</taxon>
        <taxon>Eurotiomycetes</taxon>
        <taxon>Chaetothyriomycetidae</taxon>
        <taxon>Chaetothyriales</taxon>
        <taxon>Herpotrichiellaceae</taxon>
        <taxon>Capronia</taxon>
    </lineage>
</organism>
<dbReference type="PANTHER" id="PTHR37534">
    <property type="entry name" value="TRANSCRIPTIONAL ACTIVATOR PROTEIN UGA3"/>
    <property type="match status" value="1"/>
</dbReference>
<dbReference type="GO" id="GO:0005634">
    <property type="term" value="C:nucleus"/>
    <property type="evidence" value="ECO:0007669"/>
    <property type="project" value="UniProtKB-SubCell"/>
</dbReference>
<dbReference type="EMBL" id="AMGY01000001">
    <property type="protein sequence ID" value="EXJ92675.1"/>
    <property type="molecule type" value="Genomic_DNA"/>
</dbReference>